<gene>
    <name evidence="1" type="ORF">G3567_05245</name>
</gene>
<protein>
    <submittedName>
        <fullName evidence="1">Arginase</fullName>
    </submittedName>
</protein>
<dbReference type="RefSeq" id="WP_164004265.1">
    <property type="nucleotide sequence ID" value="NZ_JAAIKD010000002.1"/>
</dbReference>
<dbReference type="Pfam" id="PF00491">
    <property type="entry name" value="Arginase"/>
    <property type="match status" value="1"/>
</dbReference>
<dbReference type="GO" id="GO:0046872">
    <property type="term" value="F:metal ion binding"/>
    <property type="evidence" value="ECO:0007669"/>
    <property type="project" value="InterPro"/>
</dbReference>
<name>A0A6B3R391_9FLAO</name>
<dbReference type="SUPFAM" id="SSF52768">
    <property type="entry name" value="Arginase/deacetylase"/>
    <property type="match status" value="1"/>
</dbReference>
<dbReference type="Proteomes" id="UP000478505">
    <property type="component" value="Unassembled WGS sequence"/>
</dbReference>
<reference evidence="1 2" key="1">
    <citation type="submission" date="2020-02" db="EMBL/GenBank/DDBJ databases">
        <title>Flavobacteriaceae Psychroflexus bacterium YR1-1, complete genome.</title>
        <authorList>
            <person name="Li Y."/>
            <person name="Wu S."/>
        </authorList>
    </citation>
    <scope>NUCLEOTIDE SEQUENCE [LARGE SCALE GENOMIC DNA]</scope>
    <source>
        <strain evidence="1 2">YR1-1</strain>
    </source>
</reference>
<dbReference type="EMBL" id="JAAIKD010000002">
    <property type="protein sequence ID" value="NEV93557.1"/>
    <property type="molecule type" value="Genomic_DNA"/>
</dbReference>
<proteinExistence type="predicted"/>
<dbReference type="AlphaFoldDB" id="A0A6B3R391"/>
<comment type="caution">
    <text evidence="1">The sequence shown here is derived from an EMBL/GenBank/DDBJ whole genome shotgun (WGS) entry which is preliminary data.</text>
</comment>
<dbReference type="Gene3D" id="3.40.800.10">
    <property type="entry name" value="Ureohydrolase domain"/>
    <property type="match status" value="1"/>
</dbReference>
<keyword evidence="2" id="KW-1185">Reference proteome</keyword>
<organism evidence="1 2">
    <name type="scientific">Psychroflexus aurantiacus</name>
    <dbReference type="NCBI Taxonomy" id="2709310"/>
    <lineage>
        <taxon>Bacteria</taxon>
        <taxon>Pseudomonadati</taxon>
        <taxon>Bacteroidota</taxon>
        <taxon>Flavobacteriia</taxon>
        <taxon>Flavobacteriales</taxon>
        <taxon>Flavobacteriaceae</taxon>
        <taxon>Psychroflexus</taxon>
    </lineage>
</organism>
<accession>A0A6B3R391</accession>
<sequence length="313" mass="35354">MNYFKFSDTPGLLKYIDSESKGQPFGEKVVSLTNLSELETTDAEYVLFGIPTLSNSADEFKPGDFKMFQAVLQSLLNIQHNDFNRAENLVVLGELDVELISHEINQLKTVSEKKERYEQIVKETTHSITQAICNLGKIPIVIGGDSGDTLNLLKASNSTEQSPLNLLDLSTHVTFELENSGEFFDKYSGFGLHKNTTTQAELDVSTTSKKLSFQFYEDCLHLTTLDKCVKFKNAVDFLNGHLGFKLDLQSIQGMSTNCDSSSGFSVRDIRTFLKVIRKEQAKFFHMCGFEVYLKENTGFILSYFISDFIRKEN</sequence>
<dbReference type="InterPro" id="IPR006035">
    <property type="entry name" value="Ureohydrolase"/>
</dbReference>
<evidence type="ECO:0000313" key="1">
    <source>
        <dbReference type="EMBL" id="NEV93557.1"/>
    </source>
</evidence>
<dbReference type="GO" id="GO:0016813">
    <property type="term" value="F:hydrolase activity, acting on carbon-nitrogen (but not peptide) bonds, in linear amidines"/>
    <property type="evidence" value="ECO:0007669"/>
    <property type="project" value="UniProtKB-ARBA"/>
</dbReference>
<dbReference type="InterPro" id="IPR023696">
    <property type="entry name" value="Ureohydrolase_dom_sf"/>
</dbReference>
<evidence type="ECO:0000313" key="2">
    <source>
        <dbReference type="Proteomes" id="UP000478505"/>
    </source>
</evidence>